<keyword evidence="3" id="KW-1185">Reference proteome</keyword>
<evidence type="ECO:0000313" key="3">
    <source>
        <dbReference type="Proteomes" id="UP001604336"/>
    </source>
</evidence>
<dbReference type="AlphaFoldDB" id="A0ABD1Q4S4"/>
<keyword evidence="1" id="KW-0732">Signal</keyword>
<feature type="chain" id="PRO_5044871411" evidence="1">
    <location>
        <begin position="19"/>
        <end position="151"/>
    </location>
</feature>
<organism evidence="2 3">
    <name type="scientific">Abeliophyllum distichum</name>
    <dbReference type="NCBI Taxonomy" id="126358"/>
    <lineage>
        <taxon>Eukaryota</taxon>
        <taxon>Viridiplantae</taxon>
        <taxon>Streptophyta</taxon>
        <taxon>Embryophyta</taxon>
        <taxon>Tracheophyta</taxon>
        <taxon>Spermatophyta</taxon>
        <taxon>Magnoliopsida</taxon>
        <taxon>eudicotyledons</taxon>
        <taxon>Gunneridae</taxon>
        <taxon>Pentapetalae</taxon>
        <taxon>asterids</taxon>
        <taxon>lamiids</taxon>
        <taxon>Lamiales</taxon>
        <taxon>Oleaceae</taxon>
        <taxon>Forsythieae</taxon>
        <taxon>Abeliophyllum</taxon>
    </lineage>
</organism>
<dbReference type="PANTHER" id="PTHR35718:SF1">
    <property type="entry name" value="EXPRESSED PROTEIN"/>
    <property type="match status" value="1"/>
</dbReference>
<evidence type="ECO:0000313" key="2">
    <source>
        <dbReference type="EMBL" id="KAL2471199.1"/>
    </source>
</evidence>
<reference evidence="3" key="1">
    <citation type="submission" date="2024-07" db="EMBL/GenBank/DDBJ databases">
        <title>Two chromosome-level genome assemblies of Korean endemic species Abeliophyllum distichum and Forsythia ovata (Oleaceae).</title>
        <authorList>
            <person name="Jang H."/>
        </authorList>
    </citation>
    <scope>NUCLEOTIDE SEQUENCE [LARGE SCALE GENOMIC DNA]</scope>
</reference>
<dbReference type="PANTHER" id="PTHR35718">
    <property type="entry name" value="EXPRESSED PROTEIN"/>
    <property type="match status" value="1"/>
</dbReference>
<proteinExistence type="predicted"/>
<dbReference type="Proteomes" id="UP001604336">
    <property type="component" value="Unassembled WGS sequence"/>
</dbReference>
<sequence>MSPLLLFVILSLLSITRAEDRAHGLKNESPVALSPQAYAFFHPENTRQPRVNPPCHSSDCSLVVLSTTMKSAPADERIVSGGNRLETSCIAGIPFPFWFASLIKMELGRSKSLLGSEVKHGEKGRTEKGEDTRIGSRWGEGKGLRLGVGMD</sequence>
<gene>
    <name evidence="2" type="ORF">Adt_39335</name>
</gene>
<name>A0ABD1Q4S4_9LAMI</name>
<dbReference type="EMBL" id="JBFOLK010000012">
    <property type="protein sequence ID" value="KAL2471199.1"/>
    <property type="molecule type" value="Genomic_DNA"/>
</dbReference>
<protein>
    <submittedName>
        <fullName evidence="2">Uncharacterized protein</fullName>
    </submittedName>
</protein>
<accession>A0ABD1Q4S4</accession>
<feature type="signal peptide" evidence="1">
    <location>
        <begin position="1"/>
        <end position="18"/>
    </location>
</feature>
<comment type="caution">
    <text evidence="2">The sequence shown here is derived from an EMBL/GenBank/DDBJ whole genome shotgun (WGS) entry which is preliminary data.</text>
</comment>
<evidence type="ECO:0000256" key="1">
    <source>
        <dbReference type="SAM" id="SignalP"/>
    </source>
</evidence>